<dbReference type="Gene3D" id="3.40.50.410">
    <property type="entry name" value="von Willebrand factor, type A domain"/>
    <property type="match status" value="1"/>
</dbReference>
<dbReference type="SMART" id="SM00327">
    <property type="entry name" value="VWA"/>
    <property type="match status" value="1"/>
</dbReference>
<feature type="region of interest" description="Disordered" evidence="1">
    <location>
        <begin position="475"/>
        <end position="501"/>
    </location>
</feature>
<dbReference type="Pfam" id="PF00092">
    <property type="entry name" value="VWA"/>
    <property type="match status" value="1"/>
</dbReference>
<dbReference type="GO" id="GO:0004674">
    <property type="term" value="F:protein serine/threonine kinase activity"/>
    <property type="evidence" value="ECO:0007669"/>
    <property type="project" value="TreeGrafter"/>
</dbReference>
<dbReference type="AlphaFoldDB" id="A0A1E3HCX6"/>
<protein>
    <recommendedName>
        <fullName evidence="2">VWFA domain-containing protein</fullName>
    </recommendedName>
</protein>
<feature type="domain" description="VWFA" evidence="2">
    <location>
        <begin position="51"/>
        <end position="283"/>
    </location>
</feature>
<dbReference type="OrthoDB" id="301415at2759"/>
<evidence type="ECO:0000313" key="4">
    <source>
        <dbReference type="Proteomes" id="UP000094065"/>
    </source>
</evidence>
<dbReference type="InterPro" id="IPR002035">
    <property type="entry name" value="VWF_A"/>
</dbReference>
<dbReference type="PANTHER" id="PTHR47763:SF1">
    <property type="entry name" value="DUF659 DOMAIN-CONTAINING PROTEIN"/>
    <property type="match status" value="1"/>
</dbReference>
<dbReference type="RefSeq" id="XP_018990055.1">
    <property type="nucleotide sequence ID" value="XM_019142412.1"/>
</dbReference>
<dbReference type="STRING" id="1295533.A0A1E3HCX6"/>
<dbReference type="Proteomes" id="UP000094065">
    <property type="component" value="Unassembled WGS sequence"/>
</dbReference>
<dbReference type="PROSITE" id="PS50234">
    <property type="entry name" value="VWFA"/>
    <property type="match status" value="1"/>
</dbReference>
<dbReference type="InterPro" id="IPR036465">
    <property type="entry name" value="vWFA_dom_sf"/>
</dbReference>
<keyword evidence="4" id="KW-1185">Reference proteome</keyword>
<evidence type="ECO:0000256" key="1">
    <source>
        <dbReference type="SAM" id="MobiDB-lite"/>
    </source>
</evidence>
<reference evidence="3 4" key="1">
    <citation type="submission" date="2016-06" db="EMBL/GenBank/DDBJ databases">
        <title>Evolution of pathogenesis and genome organization in the Tremellales.</title>
        <authorList>
            <person name="Cuomo C."/>
            <person name="Litvintseva A."/>
            <person name="Heitman J."/>
            <person name="Chen Y."/>
            <person name="Sun S."/>
            <person name="Springer D."/>
            <person name="Dromer F."/>
            <person name="Young S."/>
            <person name="Zeng Q."/>
            <person name="Chapman S."/>
            <person name="Gujja S."/>
            <person name="Saif S."/>
            <person name="Birren B."/>
        </authorList>
    </citation>
    <scope>NUCLEOTIDE SEQUENCE [LARGE SCALE GENOMIC DNA]</scope>
    <source>
        <strain evidence="3 4">CBS 6039</strain>
    </source>
</reference>
<gene>
    <name evidence="3" type="ORF">L202_07641</name>
</gene>
<evidence type="ECO:0000259" key="2">
    <source>
        <dbReference type="PROSITE" id="PS50234"/>
    </source>
</evidence>
<dbReference type="EMBL" id="AWGJ01000012">
    <property type="protein sequence ID" value="ODN74193.1"/>
    <property type="molecule type" value="Genomic_DNA"/>
</dbReference>
<organism evidence="3 4">
    <name type="scientific">Cryptococcus amylolentus CBS 6039</name>
    <dbReference type="NCBI Taxonomy" id="1295533"/>
    <lineage>
        <taxon>Eukaryota</taxon>
        <taxon>Fungi</taxon>
        <taxon>Dikarya</taxon>
        <taxon>Basidiomycota</taxon>
        <taxon>Agaricomycotina</taxon>
        <taxon>Tremellomycetes</taxon>
        <taxon>Tremellales</taxon>
        <taxon>Cryptococcaceae</taxon>
        <taxon>Cryptococcus</taxon>
    </lineage>
</organism>
<sequence length="526" mass="57051">MDDDMDDAYGSYYSYYSRPRDAPPIVRLDPITDYNIQYVEGSGSSRGKSIDLVFILDCTGSMQKYINSVRDHIIGICDMIRGEEGLNGPDDLRVAVVNYRDHPPQDSTYIYKFHPFTSDIPELQTYIKGLTGTHYSAHPYAHRTDVLATASGGGDGPEAVTSAMAATLTELEWRREAARMAVLVADAPPHGIGEGGDQFKGGDPLGHDPLVVARTMAQNGITMFMVACEDTLSGYSHAVDFFQAICNMTSGVMLPLFSADLLAMTIVGSVLENMDMERLITEIGMEVAQRIKEKGESMESVEEVAQELHERLLLRNEQTKQVRLPEVYVPHENAKKNVSTWMNASCLGDAVPHILAVPGKRLTEKFRKQNYAAGFNYTPGGRLPPRRSTSVASPPSTTTSTTSSALGIPPTPSSPTAHPHPHSPPTATSPSRRVVSDFKPFGAPAAGDGKMGVSVFGAPMLSTPGPGGGMFGSMGRAPGGHGGLREREEEEDEEDDDEGARLRREAISLDQARRIATQAVFRAGRF</sequence>
<name>A0A1E3HCX6_9TREE</name>
<feature type="compositionally biased region" description="Low complexity" evidence="1">
    <location>
        <begin position="386"/>
        <end position="405"/>
    </location>
</feature>
<proteinExistence type="predicted"/>
<comment type="caution">
    <text evidence="3">The sequence shown here is derived from an EMBL/GenBank/DDBJ whole genome shotgun (WGS) entry which is preliminary data.</text>
</comment>
<feature type="region of interest" description="Disordered" evidence="1">
    <location>
        <begin position="375"/>
        <end position="447"/>
    </location>
</feature>
<dbReference type="InterPro" id="IPR052969">
    <property type="entry name" value="Thr-specific_kinase-like"/>
</dbReference>
<evidence type="ECO:0000313" key="3">
    <source>
        <dbReference type="EMBL" id="ODN74193.1"/>
    </source>
</evidence>
<dbReference type="PANTHER" id="PTHR47763">
    <property type="entry name" value="ALPHA-PROTEIN KINASE VWKA"/>
    <property type="match status" value="1"/>
</dbReference>
<dbReference type="GeneID" id="30158950"/>
<dbReference type="SUPFAM" id="SSF53300">
    <property type="entry name" value="vWA-like"/>
    <property type="match status" value="1"/>
</dbReference>
<feature type="compositionally biased region" description="Acidic residues" evidence="1">
    <location>
        <begin position="488"/>
        <end position="498"/>
    </location>
</feature>
<dbReference type="GO" id="GO:0005737">
    <property type="term" value="C:cytoplasm"/>
    <property type="evidence" value="ECO:0007669"/>
    <property type="project" value="TreeGrafter"/>
</dbReference>
<accession>A0A1E3HCX6</accession>